<evidence type="ECO:0000256" key="1">
    <source>
        <dbReference type="SAM" id="MobiDB-lite"/>
    </source>
</evidence>
<name>A0A401SCZ6_CHIPU</name>
<evidence type="ECO:0000313" key="2">
    <source>
        <dbReference type="EMBL" id="GCC28265.1"/>
    </source>
</evidence>
<dbReference type="AlphaFoldDB" id="A0A401SCZ6"/>
<sequence>MCAPPVSSWRRDLEEEAGGKAARLEEPGSERQRGGRAGKIPTDQERAGKIPMDQERADQRKRLINKKQKWIANASTDDKYLYQMSAHYLEITTDENLQ</sequence>
<gene>
    <name evidence="2" type="ORF">chiPu_0006694</name>
</gene>
<protein>
    <submittedName>
        <fullName evidence="2">Uncharacterized protein</fullName>
    </submittedName>
</protein>
<reference evidence="2 3" key="1">
    <citation type="journal article" date="2018" name="Nat. Ecol. Evol.">
        <title>Shark genomes provide insights into elasmobranch evolution and the origin of vertebrates.</title>
        <authorList>
            <person name="Hara Y"/>
            <person name="Yamaguchi K"/>
            <person name="Onimaru K"/>
            <person name="Kadota M"/>
            <person name="Koyanagi M"/>
            <person name="Keeley SD"/>
            <person name="Tatsumi K"/>
            <person name="Tanaka K"/>
            <person name="Motone F"/>
            <person name="Kageyama Y"/>
            <person name="Nozu R"/>
            <person name="Adachi N"/>
            <person name="Nishimura O"/>
            <person name="Nakagawa R"/>
            <person name="Tanegashima C"/>
            <person name="Kiyatake I"/>
            <person name="Matsumoto R"/>
            <person name="Murakumo K"/>
            <person name="Nishida K"/>
            <person name="Terakita A"/>
            <person name="Kuratani S"/>
            <person name="Sato K"/>
            <person name="Hyodo S Kuraku.S."/>
        </authorList>
    </citation>
    <scope>NUCLEOTIDE SEQUENCE [LARGE SCALE GENOMIC DNA]</scope>
</reference>
<dbReference type="Proteomes" id="UP000287033">
    <property type="component" value="Unassembled WGS sequence"/>
</dbReference>
<comment type="caution">
    <text evidence="2">The sequence shown here is derived from an EMBL/GenBank/DDBJ whole genome shotgun (WGS) entry which is preliminary data.</text>
</comment>
<feature type="region of interest" description="Disordered" evidence="1">
    <location>
        <begin position="1"/>
        <end position="57"/>
    </location>
</feature>
<proteinExistence type="predicted"/>
<dbReference type="EMBL" id="BEZZ01000197">
    <property type="protein sequence ID" value="GCC28265.1"/>
    <property type="molecule type" value="Genomic_DNA"/>
</dbReference>
<feature type="compositionally biased region" description="Basic and acidic residues" evidence="1">
    <location>
        <begin position="22"/>
        <end position="33"/>
    </location>
</feature>
<evidence type="ECO:0000313" key="3">
    <source>
        <dbReference type="Proteomes" id="UP000287033"/>
    </source>
</evidence>
<accession>A0A401SCZ6</accession>
<keyword evidence="3" id="KW-1185">Reference proteome</keyword>
<organism evidence="2 3">
    <name type="scientific">Chiloscyllium punctatum</name>
    <name type="common">Brownbanded bambooshark</name>
    <name type="synonym">Hemiscyllium punctatum</name>
    <dbReference type="NCBI Taxonomy" id="137246"/>
    <lineage>
        <taxon>Eukaryota</taxon>
        <taxon>Metazoa</taxon>
        <taxon>Chordata</taxon>
        <taxon>Craniata</taxon>
        <taxon>Vertebrata</taxon>
        <taxon>Chondrichthyes</taxon>
        <taxon>Elasmobranchii</taxon>
        <taxon>Galeomorphii</taxon>
        <taxon>Galeoidea</taxon>
        <taxon>Orectolobiformes</taxon>
        <taxon>Hemiscylliidae</taxon>
        <taxon>Chiloscyllium</taxon>
    </lineage>
</organism>
<feature type="compositionally biased region" description="Basic and acidic residues" evidence="1">
    <location>
        <begin position="42"/>
        <end position="57"/>
    </location>
</feature>